<evidence type="ECO:0000259" key="1">
    <source>
        <dbReference type="Pfam" id="PF01702"/>
    </source>
</evidence>
<dbReference type="PANTHER" id="PTHR46064:SF1">
    <property type="entry name" value="QUEUINE TRNA-RIBOSYLTRANSFERASE ACCESSORY SUBUNIT 2"/>
    <property type="match status" value="1"/>
</dbReference>
<dbReference type="Gene3D" id="3.20.20.105">
    <property type="entry name" value="Queuine tRNA-ribosyltransferase-like"/>
    <property type="match status" value="1"/>
</dbReference>
<dbReference type="PANTHER" id="PTHR46064">
    <property type="entry name" value="QUEUINE TRNA-RIBOSYLTRANSFERASE ACCESSORY SUBUNIT 2"/>
    <property type="match status" value="1"/>
</dbReference>
<gene>
    <name evidence="2" type="ORF">CROQUDRAFT_88467</name>
</gene>
<dbReference type="InterPro" id="IPR002616">
    <property type="entry name" value="tRNA_ribo_trans-like"/>
</dbReference>
<dbReference type="GO" id="GO:0006400">
    <property type="term" value="P:tRNA modification"/>
    <property type="evidence" value="ECO:0007669"/>
    <property type="project" value="InterPro"/>
</dbReference>
<name>A0A9P6TGM1_9BASI</name>
<comment type="caution">
    <text evidence="2">The sequence shown here is derived from an EMBL/GenBank/DDBJ whole genome shotgun (WGS) entry which is preliminary data.</text>
</comment>
<dbReference type="OrthoDB" id="27601at2759"/>
<dbReference type="Proteomes" id="UP000886653">
    <property type="component" value="Unassembled WGS sequence"/>
</dbReference>
<reference evidence="2" key="1">
    <citation type="submission" date="2013-11" db="EMBL/GenBank/DDBJ databases">
        <title>Genome sequence of the fusiform rust pathogen reveals effectors for host alternation and coevolution with pine.</title>
        <authorList>
            <consortium name="DOE Joint Genome Institute"/>
            <person name="Smith K."/>
            <person name="Pendleton A."/>
            <person name="Kubisiak T."/>
            <person name="Anderson C."/>
            <person name="Salamov A."/>
            <person name="Aerts A."/>
            <person name="Riley R."/>
            <person name="Clum A."/>
            <person name="Lindquist E."/>
            <person name="Ence D."/>
            <person name="Campbell M."/>
            <person name="Kronenberg Z."/>
            <person name="Feau N."/>
            <person name="Dhillon B."/>
            <person name="Hamelin R."/>
            <person name="Burleigh J."/>
            <person name="Smith J."/>
            <person name="Yandell M."/>
            <person name="Nelson C."/>
            <person name="Grigoriev I."/>
            <person name="Davis J."/>
        </authorList>
    </citation>
    <scope>NUCLEOTIDE SEQUENCE</scope>
    <source>
        <strain evidence="2">G11</strain>
    </source>
</reference>
<dbReference type="AlphaFoldDB" id="A0A9P6TGM1"/>
<dbReference type="Pfam" id="PF01702">
    <property type="entry name" value="TGT"/>
    <property type="match status" value="1"/>
</dbReference>
<organism evidence="2 3">
    <name type="scientific">Cronartium quercuum f. sp. fusiforme G11</name>
    <dbReference type="NCBI Taxonomy" id="708437"/>
    <lineage>
        <taxon>Eukaryota</taxon>
        <taxon>Fungi</taxon>
        <taxon>Dikarya</taxon>
        <taxon>Basidiomycota</taxon>
        <taxon>Pucciniomycotina</taxon>
        <taxon>Pucciniomycetes</taxon>
        <taxon>Pucciniales</taxon>
        <taxon>Coleosporiaceae</taxon>
        <taxon>Cronartium</taxon>
    </lineage>
</organism>
<keyword evidence="3" id="KW-1185">Reference proteome</keyword>
<proteinExistence type="predicted"/>
<accession>A0A9P6TGM1</accession>
<evidence type="ECO:0000313" key="3">
    <source>
        <dbReference type="Proteomes" id="UP000886653"/>
    </source>
</evidence>
<dbReference type="InterPro" id="IPR036511">
    <property type="entry name" value="TGT-like_sf"/>
</dbReference>
<sequence length="438" mass="48711">MTIEVEPRLIFELKTDNKQTSPRIASLKLSSISLECPHLSVSTHLGSVPHLTHDLVQRHLPQLTAFHLHLQDFYTASDRPPPFTHAPCDLHRYIGLSTGSHLLSMGARPPPPAQTSLRPNTDYSITIQPQFGTMQLHIDDFIHSSLARPPDLLFAMADHPYHPNPGTNRLVKSLDRSFRWLSNLTRSAEGKTHVFAELVGSTNPILVEAFSRELQMRPLDPDQSTPTGPTTPLSKLADHLAGYVYPLSALRASLPFDSILPLICLAFTPLPLHKPRIIHGPRGPLEILHLIRSTGVDLFIDEWTSEISSVGIALAFEFPPSPHSPSNAPIGWNLYDERFAQDFDKLTLPASAPPTKAYIHHLLHTHEMSAHVYLSLHNHAAMSNFLGSVRETLKAGPEAFEEAVENFEKAYSVPDSLECAAREAWRVVKTARGKGRQK</sequence>
<dbReference type="SUPFAM" id="SSF51713">
    <property type="entry name" value="tRNA-guanine transglycosylase"/>
    <property type="match status" value="1"/>
</dbReference>
<dbReference type="EMBL" id="MU167223">
    <property type="protein sequence ID" value="KAG0149918.1"/>
    <property type="molecule type" value="Genomic_DNA"/>
</dbReference>
<protein>
    <recommendedName>
        <fullName evidence="1">tRNA-guanine(15) transglycosylase-like domain-containing protein</fullName>
    </recommendedName>
</protein>
<evidence type="ECO:0000313" key="2">
    <source>
        <dbReference type="EMBL" id="KAG0149918.1"/>
    </source>
</evidence>
<dbReference type="InterPro" id="IPR050852">
    <property type="entry name" value="Queuine_tRNA-ribosyltrfase"/>
</dbReference>
<feature type="domain" description="tRNA-guanine(15) transglycosylase-like" evidence="1">
    <location>
        <begin position="21"/>
        <end position="411"/>
    </location>
</feature>